<evidence type="ECO:0000313" key="7">
    <source>
        <dbReference type="EMBL" id="JAT94391.1"/>
    </source>
</evidence>
<dbReference type="SMART" id="SM00586">
    <property type="entry name" value="ZnF_DBF"/>
    <property type="match status" value="1"/>
</dbReference>
<evidence type="ECO:0000256" key="5">
    <source>
        <dbReference type="SAM" id="MobiDB-lite"/>
    </source>
</evidence>
<dbReference type="Gene3D" id="6.10.250.3410">
    <property type="entry name" value="DBF zinc finger"/>
    <property type="match status" value="1"/>
</dbReference>
<keyword evidence="3" id="KW-0862">Zinc</keyword>
<dbReference type="Pfam" id="PF07535">
    <property type="entry name" value="zf-DBF"/>
    <property type="match status" value="1"/>
</dbReference>
<name>A0A1E1X5R2_9ACAR</name>
<dbReference type="InterPro" id="IPR038545">
    <property type="entry name" value="Znf_DBF_sf"/>
</dbReference>
<keyword evidence="7" id="KW-0418">Kinase</keyword>
<feature type="non-terminal residue" evidence="7">
    <location>
        <position position="1"/>
    </location>
</feature>
<dbReference type="GO" id="GO:1901987">
    <property type="term" value="P:regulation of cell cycle phase transition"/>
    <property type="evidence" value="ECO:0007669"/>
    <property type="project" value="TreeGrafter"/>
</dbReference>
<dbReference type="GO" id="GO:0010571">
    <property type="term" value="P:positive regulation of nuclear cell cycle DNA replication"/>
    <property type="evidence" value="ECO:0007669"/>
    <property type="project" value="TreeGrafter"/>
</dbReference>
<proteinExistence type="evidence at transcript level"/>
<dbReference type="PANTHER" id="PTHR15375">
    <property type="entry name" value="ACTIVATOR OF S-PHASE KINASE-RELATED"/>
    <property type="match status" value="1"/>
</dbReference>
<evidence type="ECO:0000256" key="3">
    <source>
        <dbReference type="ARBA" id="ARBA00022833"/>
    </source>
</evidence>
<feature type="domain" description="DBF4-type" evidence="6">
    <location>
        <begin position="161"/>
        <end position="210"/>
    </location>
</feature>
<dbReference type="GO" id="GO:0016301">
    <property type="term" value="F:kinase activity"/>
    <property type="evidence" value="ECO:0007669"/>
    <property type="project" value="UniProtKB-KW"/>
</dbReference>
<evidence type="ECO:0000256" key="4">
    <source>
        <dbReference type="PROSITE-ProRule" id="PRU00600"/>
    </source>
</evidence>
<dbReference type="AlphaFoldDB" id="A0A1E1X5R2"/>
<organism evidence="7">
    <name type="scientific">Amblyomma aureolatum</name>
    <dbReference type="NCBI Taxonomy" id="187763"/>
    <lineage>
        <taxon>Eukaryota</taxon>
        <taxon>Metazoa</taxon>
        <taxon>Ecdysozoa</taxon>
        <taxon>Arthropoda</taxon>
        <taxon>Chelicerata</taxon>
        <taxon>Arachnida</taxon>
        <taxon>Acari</taxon>
        <taxon>Parasitiformes</taxon>
        <taxon>Ixodida</taxon>
        <taxon>Ixodoidea</taxon>
        <taxon>Ixodidae</taxon>
        <taxon>Amblyomminae</taxon>
        <taxon>Amblyomma</taxon>
    </lineage>
</organism>
<keyword evidence="1" id="KW-0479">Metal-binding</keyword>
<dbReference type="GO" id="GO:0003676">
    <property type="term" value="F:nucleic acid binding"/>
    <property type="evidence" value="ECO:0007669"/>
    <property type="project" value="InterPro"/>
</dbReference>
<dbReference type="PROSITE" id="PS51265">
    <property type="entry name" value="ZF_DBF4"/>
    <property type="match status" value="1"/>
</dbReference>
<keyword evidence="7" id="KW-0808">Transferase</keyword>
<protein>
    <submittedName>
        <fullName evidence="7">Protein kinase essential for the initiation of dna replication</fullName>
    </submittedName>
</protein>
<dbReference type="GO" id="GO:0043539">
    <property type="term" value="F:protein serine/threonine kinase activator activity"/>
    <property type="evidence" value="ECO:0007669"/>
    <property type="project" value="TreeGrafter"/>
</dbReference>
<evidence type="ECO:0000256" key="2">
    <source>
        <dbReference type="ARBA" id="ARBA00022771"/>
    </source>
</evidence>
<feature type="compositionally biased region" description="Basic and acidic residues" evidence="5">
    <location>
        <begin position="242"/>
        <end position="254"/>
    </location>
</feature>
<keyword evidence="2 4" id="KW-0863">Zinc-finger</keyword>
<dbReference type="GO" id="GO:0008270">
    <property type="term" value="F:zinc ion binding"/>
    <property type="evidence" value="ECO:0007669"/>
    <property type="project" value="UniProtKB-KW"/>
</dbReference>
<feature type="region of interest" description="Disordered" evidence="5">
    <location>
        <begin position="226"/>
        <end position="263"/>
    </location>
</feature>
<dbReference type="GO" id="GO:0031431">
    <property type="term" value="C:Dbf4-dependent protein kinase complex"/>
    <property type="evidence" value="ECO:0007669"/>
    <property type="project" value="TreeGrafter"/>
</dbReference>
<dbReference type="InterPro" id="IPR006572">
    <property type="entry name" value="Znf_DBF"/>
</dbReference>
<dbReference type="EMBL" id="GFAC01004797">
    <property type="protein sequence ID" value="JAT94391.1"/>
    <property type="molecule type" value="mRNA"/>
</dbReference>
<sequence length="490" mass="53781">STRRSLDSKSSVHMARGQALVQKAIRNVPGPVDVLELCQQWQIEVRGIKGVLRWVQELKQKEKARQGAEKSGKENVVKAKQKPDLPQKLVPPFIKIEDEKCMFRPLYRTFKQWPEVNLEQCQENVPIPAAPVPKEPSVDSHLKGVPLRLDTAKATPRVKITEQKKLNCEICGYTYSCLEEHLQSESHHKFMNNPNNFRAVSSLISSLPCALPSRLAHPLSEINGQDCSTSGASTCESSSEEESAHTSAKTDHPRASPQVVSVEKERPGLVMKSVFSGTLSAIRHLKVVRKEAAPAAERPNHALPHSVSGLRKRPATFSEFETQAIVKRDTKVQMCYSDVCNGEEDCVPPSFSSDHTGVDEGLLAGISMLKNSSVLTPVRSTGNLLLGFSNFFNKRAAAICSSSSSSTLQYSWTDVVSGIVPESSICRRQCDEVSDTDSDDSFLRFASLANAKEPLKSHAVVDKINTSCAVTENASCRETGVSEVATSSYF</sequence>
<evidence type="ECO:0000256" key="1">
    <source>
        <dbReference type="ARBA" id="ARBA00022723"/>
    </source>
</evidence>
<evidence type="ECO:0000259" key="6">
    <source>
        <dbReference type="PROSITE" id="PS51265"/>
    </source>
</evidence>
<dbReference type="InterPro" id="IPR051590">
    <property type="entry name" value="Replication_Regulatory_Kinase"/>
</dbReference>
<feature type="compositionally biased region" description="Low complexity" evidence="5">
    <location>
        <begin position="228"/>
        <end position="237"/>
    </location>
</feature>
<dbReference type="FunFam" id="6.10.250.3410:FF:000001">
    <property type="entry name" value="Protein DBF4 homolog A"/>
    <property type="match status" value="1"/>
</dbReference>
<feature type="region of interest" description="Disordered" evidence="5">
    <location>
        <begin position="63"/>
        <end position="82"/>
    </location>
</feature>
<reference evidence="7" key="1">
    <citation type="journal article" date="2017" name="Front. Cell. Infect. Microbiol.">
        <title>The Distinct Transcriptional Response of the Midgut of Amblyomma sculptum and Amblyomma aureolatum Ticks to Rickettsia rickettsii Correlates to Their Differences in Susceptibility to Infection.</title>
        <authorList>
            <person name="Martins L.A."/>
            <person name="Galletti M.F.B.M."/>
            <person name="Ribeiro J.M."/>
            <person name="Fujita A."/>
            <person name="Costa F.B."/>
            <person name="Labruna M.B."/>
            <person name="Daffre S."/>
            <person name="Fogaca A.C."/>
        </authorList>
    </citation>
    <scope>NUCLEOTIDE SEQUENCE</scope>
</reference>
<accession>A0A1E1X5R2</accession>
<dbReference type="PANTHER" id="PTHR15375:SF26">
    <property type="entry name" value="PROTEIN CHIFFON"/>
    <property type="match status" value="1"/>
</dbReference>